<dbReference type="Proteomes" id="UP000292958">
    <property type="component" value="Unassembled WGS sequence"/>
</dbReference>
<accession>A0A4Q7Z051</accession>
<sequence length="1108" mass="120673">MLKTACLLVLVALMSLRSEAQATSAEISGSIADASGAVVPGVTVTATNVETGTAQGTKSATNGDYVLTNLRPGTYTLTAEAVGFSKLVQTGLHLQVNQQVRLDLTLKVGQASETVEVTARAPLLEGESSSIGTVVNQQMVNQLPLNGRNFTQLATLSPGVTGVGSSATGTIQSGTRPDDRRPGSEIFSNGNREGDNNFLFDGVDDNERLTLSVVLRPAVEAVREFKIQTNLYSADIGRNSGAVIDVISKSGTNRLHGSAFEFIRNSAVDSRTYFNKAGTAFPSLKLNQFGGSFGGPVVIPRVYNGRNKTFFFVDYEGSRRSTQAFLLGNVPTVRMRNGDFGETATIYDPTTTRANPNVPGGFLRTPFGNNIIPVGRRDPIAMKMINAYPLPTGPGRINNYSSSQTIITNSDSGDVRVDEQLTEKDMLFARYSIQKSLNISPSTYPVTNIPGISTPVHLSDEASFAGSSTAPVQHVATSYTRILTPTIANDFRFGFNRYRLDYVPVDFVENGGLGNQLGVPNSNVTPREQNLPIFSPSTYLGIGQTRSLPLYRRENTFQELDNLTWTHNSHTLKFGGDFRRRQLSIYQTNQGNGRFNFSAALTDSRNPAGTGGDSVASMMLGLPTLIAHDYTFPFPGIRLNEYGFYAADDWRVTKKLTLNYGIRWDYFSPPSEAHNQWSNFNPTTGKMDIAERNGVSLTSGVLPWKKGVGPRVGFAYKVYESTVIRGGFGLFYNASGSESVNMRLARNVPFGLTISNSQSDITPGGTISQGFPPAPTVNYSQADNPSGAQSSVDPNFRPGYAEQFNLGMEQEFQRLDMVLKVVGVGNLGRAIYLPYNANQAIPGATTLNTRRPLYAINPNLSDVTYATSRGSANYYALQVTLDKRLSHGVNFLMGYAWAHSIDNVPLEFGGGAAGPTPQDPRFLSAERSNSIIDQRQRLTLSYLWMLPFGKGREFMNRGGPLNWVLGGWQTNGIFFTQTGLYFSPVLATSTTNTGTGSRPNLTGTVNYPKTLTNWFSASAFSIPAQYTYGNAGRNSLVGPGRTNFDMSLLKTFPIHEQMLFQFRFEAFNIFNHPQFGYPNANIGTTQAGQITSIVGTARNLQASLRFQF</sequence>
<comment type="caution">
    <text evidence="10">The sequence shown here is derived from an EMBL/GenBank/DDBJ whole genome shotgun (WGS) entry which is preliminary data.</text>
</comment>
<feature type="domain" description="TonB-dependent transporter Oar-like beta-barrel" evidence="9">
    <location>
        <begin position="247"/>
        <end position="1101"/>
    </location>
</feature>
<evidence type="ECO:0000256" key="3">
    <source>
        <dbReference type="ARBA" id="ARBA00022452"/>
    </source>
</evidence>
<dbReference type="Pfam" id="PF13620">
    <property type="entry name" value="CarboxypepD_reg"/>
    <property type="match status" value="1"/>
</dbReference>
<comment type="subcellular location">
    <subcellularLocation>
        <location evidence="1">Cell outer membrane</location>
        <topology evidence="1">Multi-pass membrane protein</topology>
    </subcellularLocation>
</comment>
<keyword evidence="4" id="KW-0812">Transmembrane</keyword>
<evidence type="ECO:0000256" key="4">
    <source>
        <dbReference type="ARBA" id="ARBA00022692"/>
    </source>
</evidence>
<evidence type="ECO:0000259" key="9">
    <source>
        <dbReference type="Pfam" id="PF25183"/>
    </source>
</evidence>
<keyword evidence="8" id="KW-0732">Signal</keyword>
<keyword evidence="2" id="KW-0813">Transport</keyword>
<evidence type="ECO:0000256" key="2">
    <source>
        <dbReference type="ARBA" id="ARBA00022448"/>
    </source>
</evidence>
<dbReference type="InterPro" id="IPR039426">
    <property type="entry name" value="TonB-dep_rcpt-like"/>
</dbReference>
<keyword evidence="3" id="KW-1134">Transmembrane beta strand</keyword>
<evidence type="ECO:0000256" key="8">
    <source>
        <dbReference type="SAM" id="SignalP"/>
    </source>
</evidence>
<evidence type="ECO:0000313" key="11">
    <source>
        <dbReference type="Proteomes" id="UP000292958"/>
    </source>
</evidence>
<keyword evidence="10" id="KW-0378">Hydrolase</keyword>
<organism evidence="10 11">
    <name type="scientific">Edaphobacter modestus</name>
    <dbReference type="NCBI Taxonomy" id="388466"/>
    <lineage>
        <taxon>Bacteria</taxon>
        <taxon>Pseudomonadati</taxon>
        <taxon>Acidobacteriota</taxon>
        <taxon>Terriglobia</taxon>
        <taxon>Terriglobales</taxon>
        <taxon>Acidobacteriaceae</taxon>
        <taxon>Edaphobacter</taxon>
    </lineage>
</organism>
<dbReference type="InterPro" id="IPR036942">
    <property type="entry name" value="Beta-barrel_TonB_sf"/>
</dbReference>
<proteinExistence type="predicted"/>
<keyword evidence="10" id="KW-0645">Protease</keyword>
<dbReference type="GO" id="GO:0009279">
    <property type="term" value="C:cell outer membrane"/>
    <property type="evidence" value="ECO:0007669"/>
    <property type="project" value="UniProtKB-SubCell"/>
</dbReference>
<dbReference type="OrthoDB" id="97893at2"/>
<dbReference type="GO" id="GO:0015344">
    <property type="term" value="F:siderophore uptake transmembrane transporter activity"/>
    <property type="evidence" value="ECO:0007669"/>
    <property type="project" value="TreeGrafter"/>
</dbReference>
<name>A0A4Q7Z051_9BACT</name>
<keyword evidence="11" id="KW-1185">Reference proteome</keyword>
<gene>
    <name evidence="10" type="ORF">BDD14_4826</name>
</gene>
<evidence type="ECO:0000256" key="7">
    <source>
        <dbReference type="SAM" id="MobiDB-lite"/>
    </source>
</evidence>
<dbReference type="PANTHER" id="PTHR30069">
    <property type="entry name" value="TONB-DEPENDENT OUTER MEMBRANE RECEPTOR"/>
    <property type="match status" value="1"/>
</dbReference>
<keyword evidence="6" id="KW-0998">Cell outer membrane</keyword>
<dbReference type="Pfam" id="PF25183">
    <property type="entry name" value="OMP_b-brl_4"/>
    <property type="match status" value="1"/>
</dbReference>
<dbReference type="SUPFAM" id="SSF56935">
    <property type="entry name" value="Porins"/>
    <property type="match status" value="1"/>
</dbReference>
<evidence type="ECO:0000256" key="5">
    <source>
        <dbReference type="ARBA" id="ARBA00023136"/>
    </source>
</evidence>
<keyword evidence="5" id="KW-0472">Membrane</keyword>
<dbReference type="EMBL" id="SHKW01000001">
    <property type="protein sequence ID" value="RZU43194.1"/>
    <property type="molecule type" value="Genomic_DNA"/>
</dbReference>
<dbReference type="PANTHER" id="PTHR30069:SF46">
    <property type="entry name" value="OAR PROTEIN"/>
    <property type="match status" value="1"/>
</dbReference>
<dbReference type="AlphaFoldDB" id="A0A4Q7Z051"/>
<dbReference type="InterPro" id="IPR008969">
    <property type="entry name" value="CarboxyPept-like_regulatory"/>
</dbReference>
<dbReference type="Gene3D" id="2.60.40.1120">
    <property type="entry name" value="Carboxypeptidase-like, regulatory domain"/>
    <property type="match status" value="1"/>
</dbReference>
<feature type="region of interest" description="Disordered" evidence="7">
    <location>
        <begin position="164"/>
        <end position="193"/>
    </location>
</feature>
<feature type="chain" id="PRO_5020843473" evidence="8">
    <location>
        <begin position="23"/>
        <end position="1108"/>
    </location>
</feature>
<dbReference type="SUPFAM" id="SSF49464">
    <property type="entry name" value="Carboxypeptidase regulatory domain-like"/>
    <property type="match status" value="1"/>
</dbReference>
<dbReference type="GO" id="GO:0044718">
    <property type="term" value="P:siderophore transmembrane transport"/>
    <property type="evidence" value="ECO:0007669"/>
    <property type="project" value="TreeGrafter"/>
</dbReference>
<evidence type="ECO:0000256" key="6">
    <source>
        <dbReference type="ARBA" id="ARBA00023237"/>
    </source>
</evidence>
<evidence type="ECO:0000256" key="1">
    <source>
        <dbReference type="ARBA" id="ARBA00004571"/>
    </source>
</evidence>
<dbReference type="RefSeq" id="WP_130421566.1">
    <property type="nucleotide sequence ID" value="NZ_SHKW01000001.1"/>
</dbReference>
<protein>
    <submittedName>
        <fullName evidence="10">Carboxypeptidase family protein</fullName>
    </submittedName>
</protein>
<evidence type="ECO:0000313" key="10">
    <source>
        <dbReference type="EMBL" id="RZU43194.1"/>
    </source>
</evidence>
<keyword evidence="10" id="KW-0121">Carboxypeptidase</keyword>
<feature type="signal peptide" evidence="8">
    <location>
        <begin position="1"/>
        <end position="22"/>
    </location>
</feature>
<dbReference type="GO" id="GO:0004180">
    <property type="term" value="F:carboxypeptidase activity"/>
    <property type="evidence" value="ECO:0007669"/>
    <property type="project" value="UniProtKB-KW"/>
</dbReference>
<dbReference type="Gene3D" id="2.40.170.20">
    <property type="entry name" value="TonB-dependent receptor, beta-barrel domain"/>
    <property type="match status" value="1"/>
</dbReference>
<dbReference type="InterPro" id="IPR057601">
    <property type="entry name" value="Oar-like_b-barrel"/>
</dbReference>
<reference evidence="10 11" key="1">
    <citation type="submission" date="2019-02" db="EMBL/GenBank/DDBJ databases">
        <title>Genomic Encyclopedia of Archaeal and Bacterial Type Strains, Phase II (KMG-II): from individual species to whole genera.</title>
        <authorList>
            <person name="Goeker M."/>
        </authorList>
    </citation>
    <scope>NUCLEOTIDE SEQUENCE [LARGE SCALE GENOMIC DNA]</scope>
    <source>
        <strain evidence="10 11">DSM 18101</strain>
    </source>
</reference>